<evidence type="ECO:0000256" key="1">
    <source>
        <dbReference type="ARBA" id="ARBA00022491"/>
    </source>
</evidence>
<dbReference type="InterPro" id="IPR029016">
    <property type="entry name" value="GAF-like_dom_sf"/>
</dbReference>
<organism evidence="10 11">
    <name type="scientific">Paenibacillus chitinolyticus</name>
    <dbReference type="NCBI Taxonomy" id="79263"/>
    <lineage>
        <taxon>Bacteria</taxon>
        <taxon>Bacillati</taxon>
        <taxon>Bacillota</taxon>
        <taxon>Bacilli</taxon>
        <taxon>Bacillales</taxon>
        <taxon>Paenibacillaceae</taxon>
        <taxon>Paenibacillus</taxon>
    </lineage>
</organism>
<dbReference type="Proteomes" id="UP001527202">
    <property type="component" value="Unassembled WGS sequence"/>
</dbReference>
<keyword evidence="5" id="KW-0010">Activator</keyword>
<dbReference type="InterPro" id="IPR037914">
    <property type="entry name" value="SpoVT-AbrB_sf"/>
</dbReference>
<dbReference type="AlphaFoldDB" id="A0A410WQN4"/>
<dbReference type="EMBL" id="JAMDMJ010000050">
    <property type="protein sequence ID" value="MCY9599607.1"/>
    <property type="molecule type" value="Genomic_DNA"/>
</dbReference>
<feature type="domain" description="SpoVT-AbrB" evidence="8">
    <location>
        <begin position="5"/>
        <end position="51"/>
    </location>
</feature>
<evidence type="ECO:0000256" key="4">
    <source>
        <dbReference type="ARBA" id="ARBA00023125"/>
    </source>
</evidence>
<proteinExistence type="predicted"/>
<dbReference type="PROSITE" id="PS51740">
    <property type="entry name" value="SPOVT_ABRB"/>
    <property type="match status" value="1"/>
</dbReference>
<dbReference type="Proteomes" id="UP000288943">
    <property type="component" value="Chromosome"/>
</dbReference>
<dbReference type="GO" id="GO:0030435">
    <property type="term" value="P:sporulation resulting in formation of a cellular spore"/>
    <property type="evidence" value="ECO:0007669"/>
    <property type="project" value="UniProtKB-KW"/>
</dbReference>
<dbReference type="Gene3D" id="2.10.260.10">
    <property type="match status" value="1"/>
</dbReference>
<keyword evidence="6" id="KW-0804">Transcription</keyword>
<dbReference type="InterPro" id="IPR007159">
    <property type="entry name" value="SpoVT-AbrB_dom"/>
</dbReference>
<dbReference type="EMBL" id="CP026520">
    <property type="protein sequence ID" value="QAV16746.1"/>
    <property type="molecule type" value="Genomic_DNA"/>
</dbReference>
<dbReference type="NCBIfam" id="TIGR01439">
    <property type="entry name" value="lp_hng_hel_AbrB"/>
    <property type="match status" value="1"/>
</dbReference>
<dbReference type="SUPFAM" id="SSF89447">
    <property type="entry name" value="AbrB/MazE/MraZ-like"/>
    <property type="match status" value="1"/>
</dbReference>
<evidence type="ECO:0000256" key="5">
    <source>
        <dbReference type="ARBA" id="ARBA00023159"/>
    </source>
</evidence>
<dbReference type="InterPro" id="IPR052731">
    <property type="entry name" value="B_subtilis_Trans_State_Reg"/>
</dbReference>
<dbReference type="PIRSF" id="PIRSF026579">
    <property type="entry name" value="Spore_V_T"/>
    <property type="match status" value="1"/>
</dbReference>
<evidence type="ECO:0000256" key="6">
    <source>
        <dbReference type="ARBA" id="ARBA00023163"/>
    </source>
</evidence>
<dbReference type="GeneID" id="95373815"/>
<keyword evidence="1" id="KW-0678">Repressor</keyword>
<keyword evidence="3" id="KW-0805">Transcription regulation</keyword>
<dbReference type="KEGG" id="pchi:PC41400_03160"/>
<evidence type="ECO:0000313" key="11">
    <source>
        <dbReference type="Proteomes" id="UP000288943"/>
    </source>
</evidence>
<evidence type="ECO:0000256" key="2">
    <source>
        <dbReference type="ARBA" id="ARBA00022969"/>
    </source>
</evidence>
<protein>
    <submittedName>
        <fullName evidence="10">Stage V sporulation protein T</fullName>
    </submittedName>
</protein>
<accession>A0A410WQN4</accession>
<dbReference type="SUPFAM" id="SSF55781">
    <property type="entry name" value="GAF domain-like"/>
    <property type="match status" value="1"/>
</dbReference>
<dbReference type="GO" id="GO:0042802">
    <property type="term" value="F:identical protein binding"/>
    <property type="evidence" value="ECO:0007669"/>
    <property type="project" value="UniProtKB-ARBA"/>
</dbReference>
<dbReference type="InterPro" id="IPR014213">
    <property type="entry name" value="SpoVT"/>
</dbReference>
<name>A0A410WQN4_9BACL</name>
<reference evidence="9 12" key="2">
    <citation type="submission" date="2022-05" db="EMBL/GenBank/DDBJ databases">
        <title>Genome Sequencing of Bee-Associated Microbes.</title>
        <authorList>
            <person name="Dunlap C."/>
        </authorList>
    </citation>
    <scope>NUCLEOTIDE SEQUENCE [LARGE SCALE GENOMIC DNA]</scope>
    <source>
        <strain evidence="9 12">NRRL B-23120</strain>
    </source>
</reference>
<dbReference type="Pfam" id="PF04014">
    <property type="entry name" value="MazE_antitoxin"/>
    <property type="match status" value="1"/>
</dbReference>
<dbReference type="Gene3D" id="3.30.450.40">
    <property type="match status" value="1"/>
</dbReference>
<evidence type="ECO:0000313" key="12">
    <source>
        <dbReference type="Proteomes" id="UP001527202"/>
    </source>
</evidence>
<gene>
    <name evidence="10" type="primary">spoVT</name>
    <name evidence="9" type="ORF">M5X16_28075</name>
    <name evidence="10" type="ORF">PC41400_03160</name>
</gene>
<dbReference type="PANTHER" id="PTHR36432">
    <property type="match status" value="1"/>
</dbReference>
<keyword evidence="2" id="KW-0749">Sporulation</keyword>
<evidence type="ECO:0000313" key="10">
    <source>
        <dbReference type="EMBL" id="QAV16746.1"/>
    </source>
</evidence>
<evidence type="ECO:0000256" key="7">
    <source>
        <dbReference type="PROSITE-ProRule" id="PRU01076"/>
    </source>
</evidence>
<evidence type="ECO:0000259" key="8">
    <source>
        <dbReference type="PROSITE" id="PS51740"/>
    </source>
</evidence>
<dbReference type="PANTHER" id="PTHR36432:SF1">
    <property type="entry name" value="STAGE V SPORULATION PROTEIN T"/>
    <property type="match status" value="1"/>
</dbReference>
<dbReference type="NCBIfam" id="TIGR02851">
    <property type="entry name" value="spore_V_T"/>
    <property type="match status" value="1"/>
</dbReference>
<evidence type="ECO:0000313" key="9">
    <source>
        <dbReference type="EMBL" id="MCY9599607.1"/>
    </source>
</evidence>
<dbReference type="OrthoDB" id="9782993at2"/>
<dbReference type="GO" id="GO:0003677">
    <property type="term" value="F:DNA binding"/>
    <property type="evidence" value="ECO:0007669"/>
    <property type="project" value="UniProtKB-UniRule"/>
</dbReference>
<dbReference type="SMART" id="SM00966">
    <property type="entry name" value="SpoVT_AbrB"/>
    <property type="match status" value="1"/>
</dbReference>
<dbReference type="FunFam" id="2.10.260.10:FF:000001">
    <property type="entry name" value="Stage V sporulation protein T"/>
    <property type="match status" value="1"/>
</dbReference>
<keyword evidence="4 7" id="KW-0238">DNA-binding</keyword>
<keyword evidence="12" id="KW-1185">Reference proteome</keyword>
<dbReference type="RefSeq" id="WP_042235293.1">
    <property type="nucleotide sequence ID" value="NZ_CP026520.1"/>
</dbReference>
<evidence type="ECO:0000256" key="3">
    <source>
        <dbReference type="ARBA" id="ARBA00023015"/>
    </source>
</evidence>
<sequence length="180" mass="19689">MKATGIVRRIDDLGRVVIPKEIRRTMRIREGDPMEIFVNPDGEVILQKYSPVGELGDFALEYAESLNESTGYQAVIADRETFIAAAGRGRKEYDGKPVGEQLENALNGRQTILQEAAGIFELVKDAADAYGSFVIAPIIHNGDTIGAVLLVSKENDVVMGKTERIMAETAASFLSKQMEV</sequence>
<dbReference type="Pfam" id="PF15714">
    <property type="entry name" value="SpoVT_C"/>
    <property type="match status" value="1"/>
</dbReference>
<reference evidence="10 11" key="1">
    <citation type="submission" date="2018-01" db="EMBL/GenBank/DDBJ databases">
        <title>The whole genome sequencing and assembly of Paenibacillus chitinolyticus KCCM 41400 strain.</title>
        <authorList>
            <person name="Kim J.-Y."/>
            <person name="Park M.-K."/>
            <person name="Lee Y.-J."/>
            <person name="Yi H."/>
            <person name="Bahn Y.-S."/>
            <person name="Kim J.F."/>
            <person name="Lee D.-W."/>
        </authorList>
    </citation>
    <scope>NUCLEOTIDE SEQUENCE [LARGE SCALE GENOMIC DNA]</scope>
    <source>
        <strain evidence="10 11">KCCM 41400</strain>
    </source>
</reference>